<evidence type="ECO:0000256" key="4">
    <source>
        <dbReference type="RuleBase" id="RU003476"/>
    </source>
</evidence>
<dbReference type="KEGG" id="sfk:KY5_7331c"/>
<dbReference type="InterPro" id="IPR029063">
    <property type="entry name" value="SAM-dependent_MTases_sf"/>
</dbReference>
<comment type="cofactor">
    <cofactor evidence="1">
        <name>Mg(2+)</name>
        <dbReference type="ChEBI" id="CHEBI:18420"/>
    </cofactor>
</comment>
<dbReference type="InterPro" id="IPR020476">
    <property type="entry name" value="Nudix_hydrolase"/>
</dbReference>
<evidence type="ECO:0000256" key="1">
    <source>
        <dbReference type="ARBA" id="ARBA00001946"/>
    </source>
</evidence>
<reference evidence="6 7" key="1">
    <citation type="submission" date="2017-08" db="EMBL/GenBank/DDBJ databases">
        <title>Complete Genome Sequence of Streptomyces formicae KY5, the formicamycin producer.</title>
        <authorList>
            <person name="Holmes N.A."/>
            <person name="Devine R."/>
            <person name="Qin Z."/>
            <person name="Seipke R.F."/>
            <person name="Wilkinson B."/>
            <person name="Hutchings M.I."/>
        </authorList>
    </citation>
    <scope>NUCLEOTIDE SEQUENCE [LARGE SCALE GENOMIC DNA]</scope>
    <source>
        <strain evidence="6 7">KY5</strain>
    </source>
</reference>
<keyword evidence="3 4" id="KW-0378">Hydrolase</keyword>
<dbReference type="PRINTS" id="PR00502">
    <property type="entry name" value="NUDIXFAMILY"/>
</dbReference>
<comment type="similarity">
    <text evidence="2 4">Belongs to the Nudix hydrolase family.</text>
</comment>
<dbReference type="PANTHER" id="PTHR43046:SF2">
    <property type="entry name" value="8-OXO-DGTP DIPHOSPHATASE-RELATED"/>
    <property type="match status" value="1"/>
</dbReference>
<dbReference type="PROSITE" id="PS00893">
    <property type="entry name" value="NUDIX_BOX"/>
    <property type="match status" value="1"/>
</dbReference>
<evidence type="ECO:0000313" key="7">
    <source>
        <dbReference type="Proteomes" id="UP000221011"/>
    </source>
</evidence>
<evidence type="ECO:0000256" key="2">
    <source>
        <dbReference type="ARBA" id="ARBA00005582"/>
    </source>
</evidence>
<dbReference type="Pfam" id="PF08242">
    <property type="entry name" value="Methyltransf_12"/>
    <property type="match status" value="1"/>
</dbReference>
<dbReference type="PROSITE" id="PS51462">
    <property type="entry name" value="NUDIX"/>
    <property type="match status" value="1"/>
</dbReference>
<dbReference type="Pfam" id="PF00293">
    <property type="entry name" value="NUDIX"/>
    <property type="match status" value="1"/>
</dbReference>
<keyword evidence="7" id="KW-1185">Reference proteome</keyword>
<dbReference type="RefSeq" id="WP_098246313.1">
    <property type="nucleotide sequence ID" value="NZ_CP022685.1"/>
</dbReference>
<name>A0A291QKW1_9ACTN</name>
<sequence length="368" mass="39436">MGYTSQEEWDAHYRSGASFRPLGDSERELLAAHVPAPDGALALDVGCGLGELARHLAAAGYRTDAVDYAPAAVAAASAVDGVGELPVEFLRFDVERDDIAGLPHPAYDLITFRLSLAFVADRTRVLNRLRERLRPGGALCVITLLADHVPEGRRDIALDEDEIGLLGAGWGRVERYDAQGLAFLVLRDPAPARVAFRGKGRPRPHALTGAGVVVTDAAGRVLLGLSVGGAWELPGGKNEPGEAFTAAAVRELAEETGLRAGADDARLLAVLMDAVDEMPRVTAAVRVTAHTGEPRVTEPELIRRWEWHEVRDLPALGQALFTPSAHVIDTVWPGVLPGLPPVHRHLVVDQADRRTDGESPTSAVRNRP</sequence>
<dbReference type="SUPFAM" id="SSF53335">
    <property type="entry name" value="S-adenosyl-L-methionine-dependent methyltransferases"/>
    <property type="match status" value="1"/>
</dbReference>
<evidence type="ECO:0000259" key="5">
    <source>
        <dbReference type="PROSITE" id="PS51462"/>
    </source>
</evidence>
<organism evidence="6 7">
    <name type="scientific">Streptomyces formicae</name>
    <dbReference type="NCBI Taxonomy" id="1616117"/>
    <lineage>
        <taxon>Bacteria</taxon>
        <taxon>Bacillati</taxon>
        <taxon>Actinomycetota</taxon>
        <taxon>Actinomycetes</taxon>
        <taxon>Kitasatosporales</taxon>
        <taxon>Streptomycetaceae</taxon>
        <taxon>Streptomyces</taxon>
    </lineage>
</organism>
<dbReference type="EMBL" id="CP022685">
    <property type="protein sequence ID" value="ATL32349.1"/>
    <property type="molecule type" value="Genomic_DNA"/>
</dbReference>
<dbReference type="InterPro" id="IPR000086">
    <property type="entry name" value="NUDIX_hydrolase_dom"/>
</dbReference>
<protein>
    <recommendedName>
        <fullName evidence="5">Nudix hydrolase domain-containing protein</fullName>
    </recommendedName>
</protein>
<dbReference type="GO" id="GO:0016787">
    <property type="term" value="F:hydrolase activity"/>
    <property type="evidence" value="ECO:0007669"/>
    <property type="project" value="UniProtKB-KW"/>
</dbReference>
<dbReference type="Proteomes" id="UP000221011">
    <property type="component" value="Chromosome"/>
</dbReference>
<dbReference type="CDD" id="cd04678">
    <property type="entry name" value="NUDIX_MTH2_Nudt15"/>
    <property type="match status" value="1"/>
</dbReference>
<dbReference type="PANTHER" id="PTHR43046">
    <property type="entry name" value="GDP-MANNOSE MANNOSYL HYDROLASE"/>
    <property type="match status" value="1"/>
</dbReference>
<feature type="domain" description="Nudix hydrolase" evidence="5">
    <location>
        <begin position="203"/>
        <end position="335"/>
    </location>
</feature>
<proteinExistence type="inferred from homology"/>
<dbReference type="InterPro" id="IPR013217">
    <property type="entry name" value="Methyltransf_12"/>
</dbReference>
<dbReference type="SUPFAM" id="SSF55811">
    <property type="entry name" value="Nudix"/>
    <property type="match status" value="1"/>
</dbReference>
<dbReference type="AlphaFoldDB" id="A0A291QKW1"/>
<dbReference type="InterPro" id="IPR015797">
    <property type="entry name" value="NUDIX_hydrolase-like_dom_sf"/>
</dbReference>
<evidence type="ECO:0000256" key="3">
    <source>
        <dbReference type="ARBA" id="ARBA00022801"/>
    </source>
</evidence>
<dbReference type="InterPro" id="IPR020084">
    <property type="entry name" value="NUDIX_hydrolase_CS"/>
</dbReference>
<evidence type="ECO:0000313" key="6">
    <source>
        <dbReference type="EMBL" id="ATL32349.1"/>
    </source>
</evidence>
<dbReference type="CDD" id="cd02440">
    <property type="entry name" value="AdoMet_MTases"/>
    <property type="match status" value="1"/>
</dbReference>
<dbReference type="Gene3D" id="3.40.50.150">
    <property type="entry name" value="Vaccinia Virus protein VP39"/>
    <property type="match status" value="1"/>
</dbReference>
<accession>A0A291QKW1</accession>
<gene>
    <name evidence="6" type="ORF">KY5_7331c</name>
</gene>
<dbReference type="Gene3D" id="3.90.79.10">
    <property type="entry name" value="Nucleoside Triphosphate Pyrophosphohydrolase"/>
    <property type="match status" value="1"/>
</dbReference>